<sequence>MKFSHKTYEKLIDLSDVWGLELVNVVGAFFSLDACFLSCSFITEPAYSARFLKLRSAAPTSNSQSEVDNASIHETFKDFRRAKDRTSCRFRLRGNEKSIGIRS</sequence>
<dbReference type="Proteomes" id="UP001283361">
    <property type="component" value="Unassembled WGS sequence"/>
</dbReference>
<gene>
    <name evidence="1" type="ORF">RRG08_012149</name>
</gene>
<evidence type="ECO:0000313" key="1">
    <source>
        <dbReference type="EMBL" id="KAK3770406.1"/>
    </source>
</evidence>
<protein>
    <submittedName>
        <fullName evidence="1">Uncharacterized protein</fullName>
    </submittedName>
</protein>
<comment type="caution">
    <text evidence="1">The sequence shown here is derived from an EMBL/GenBank/DDBJ whole genome shotgun (WGS) entry which is preliminary data.</text>
</comment>
<reference evidence="1" key="1">
    <citation type="journal article" date="2023" name="G3 (Bethesda)">
        <title>A reference genome for the long-term kleptoplast-retaining sea slug Elysia crispata morphotype clarki.</title>
        <authorList>
            <person name="Eastman K.E."/>
            <person name="Pendleton A.L."/>
            <person name="Shaikh M.A."/>
            <person name="Suttiyut T."/>
            <person name="Ogas R."/>
            <person name="Tomko P."/>
            <person name="Gavelis G."/>
            <person name="Widhalm J.R."/>
            <person name="Wisecaver J.H."/>
        </authorList>
    </citation>
    <scope>NUCLEOTIDE SEQUENCE</scope>
    <source>
        <strain evidence="1">ECLA1</strain>
    </source>
</reference>
<organism evidence="1 2">
    <name type="scientific">Elysia crispata</name>
    <name type="common">lettuce slug</name>
    <dbReference type="NCBI Taxonomy" id="231223"/>
    <lineage>
        <taxon>Eukaryota</taxon>
        <taxon>Metazoa</taxon>
        <taxon>Spiralia</taxon>
        <taxon>Lophotrochozoa</taxon>
        <taxon>Mollusca</taxon>
        <taxon>Gastropoda</taxon>
        <taxon>Heterobranchia</taxon>
        <taxon>Euthyneura</taxon>
        <taxon>Panpulmonata</taxon>
        <taxon>Sacoglossa</taxon>
        <taxon>Placobranchoidea</taxon>
        <taxon>Plakobranchidae</taxon>
        <taxon>Elysia</taxon>
    </lineage>
</organism>
<keyword evidence="2" id="KW-1185">Reference proteome</keyword>
<dbReference type="EMBL" id="JAWDGP010003844">
    <property type="protein sequence ID" value="KAK3770406.1"/>
    <property type="molecule type" value="Genomic_DNA"/>
</dbReference>
<dbReference type="AlphaFoldDB" id="A0AAE0ZK44"/>
<accession>A0AAE0ZK44</accession>
<evidence type="ECO:0000313" key="2">
    <source>
        <dbReference type="Proteomes" id="UP001283361"/>
    </source>
</evidence>
<proteinExistence type="predicted"/>
<name>A0AAE0ZK44_9GAST</name>